<dbReference type="EMBL" id="JALJOV010001074">
    <property type="protein sequence ID" value="KAK9855137.1"/>
    <property type="molecule type" value="Genomic_DNA"/>
</dbReference>
<name>A0AAW1SQR5_9CHLO</name>
<proteinExistence type="predicted"/>
<evidence type="ECO:0000313" key="2">
    <source>
        <dbReference type="Proteomes" id="UP001485043"/>
    </source>
</evidence>
<evidence type="ECO:0000313" key="1">
    <source>
        <dbReference type="EMBL" id="KAK9855137.1"/>
    </source>
</evidence>
<accession>A0AAW1SQR5</accession>
<organism evidence="1 2">
    <name type="scientific">Apatococcus fuscideae</name>
    <dbReference type="NCBI Taxonomy" id="2026836"/>
    <lineage>
        <taxon>Eukaryota</taxon>
        <taxon>Viridiplantae</taxon>
        <taxon>Chlorophyta</taxon>
        <taxon>core chlorophytes</taxon>
        <taxon>Trebouxiophyceae</taxon>
        <taxon>Chlorellales</taxon>
        <taxon>Chlorellaceae</taxon>
        <taxon>Apatococcus</taxon>
    </lineage>
</organism>
<keyword evidence="2" id="KW-1185">Reference proteome</keyword>
<protein>
    <submittedName>
        <fullName evidence="1">Uncharacterized protein</fullName>
    </submittedName>
</protein>
<reference evidence="1 2" key="1">
    <citation type="journal article" date="2024" name="Nat. Commun.">
        <title>Phylogenomics reveals the evolutionary origins of lichenization in chlorophyte algae.</title>
        <authorList>
            <person name="Puginier C."/>
            <person name="Libourel C."/>
            <person name="Otte J."/>
            <person name="Skaloud P."/>
            <person name="Haon M."/>
            <person name="Grisel S."/>
            <person name="Petersen M."/>
            <person name="Berrin J.G."/>
            <person name="Delaux P.M."/>
            <person name="Dal Grande F."/>
            <person name="Keller J."/>
        </authorList>
    </citation>
    <scope>NUCLEOTIDE SEQUENCE [LARGE SCALE GENOMIC DNA]</scope>
    <source>
        <strain evidence="1 2">SAG 2523</strain>
    </source>
</reference>
<dbReference type="AlphaFoldDB" id="A0AAW1SQR5"/>
<gene>
    <name evidence="1" type="ORF">WJX84_003110</name>
</gene>
<dbReference type="Proteomes" id="UP001485043">
    <property type="component" value="Unassembled WGS sequence"/>
</dbReference>
<comment type="caution">
    <text evidence="1">The sequence shown here is derived from an EMBL/GenBank/DDBJ whole genome shotgun (WGS) entry which is preliminary data.</text>
</comment>
<sequence>MLGVLHLAEASRPFAYLFEKELGLSLDDMRQMSSSGGSLQGANKKAMQKIRRTRDGWGALDDLITSVKPSGDSSTSKRSSGLSILSCAACCGSP</sequence>